<dbReference type="KEGG" id="abs:AZOBR_p1130027"/>
<evidence type="ECO:0000313" key="3">
    <source>
        <dbReference type="EMBL" id="CCD00804.1"/>
    </source>
</evidence>
<evidence type="ECO:0000259" key="2">
    <source>
        <dbReference type="Pfam" id="PF07883"/>
    </source>
</evidence>
<gene>
    <name evidence="3" type="ORF">AZOBR_p1130027</name>
</gene>
<organism evidence="3 4">
    <name type="scientific">Azospirillum baldaniorum</name>
    <dbReference type="NCBI Taxonomy" id="1064539"/>
    <lineage>
        <taxon>Bacteria</taxon>
        <taxon>Pseudomonadati</taxon>
        <taxon>Pseudomonadota</taxon>
        <taxon>Alphaproteobacteria</taxon>
        <taxon>Rhodospirillales</taxon>
        <taxon>Azospirillaceae</taxon>
        <taxon>Azospirillum</taxon>
    </lineage>
</organism>
<keyword evidence="4" id="KW-1185">Reference proteome</keyword>
<dbReference type="InterPro" id="IPR013096">
    <property type="entry name" value="Cupin_2"/>
</dbReference>
<feature type="domain" description="Cupin type-2" evidence="2">
    <location>
        <begin position="71"/>
        <end position="117"/>
    </location>
</feature>
<dbReference type="EMBL" id="HE577328">
    <property type="protein sequence ID" value="CCD00804.1"/>
    <property type="molecule type" value="Genomic_DNA"/>
</dbReference>
<proteinExistence type="predicted"/>
<accession>A0A9P1JVY1</accession>
<geneLocation type="plasmid" evidence="3 4">
    <name>AZOBR_p1</name>
</geneLocation>
<feature type="region of interest" description="Disordered" evidence="1">
    <location>
        <begin position="154"/>
        <end position="272"/>
    </location>
</feature>
<feature type="compositionally biased region" description="Basic residues" evidence="1">
    <location>
        <begin position="175"/>
        <end position="193"/>
    </location>
</feature>
<evidence type="ECO:0000256" key="1">
    <source>
        <dbReference type="SAM" id="MobiDB-lite"/>
    </source>
</evidence>
<dbReference type="InterPro" id="IPR011051">
    <property type="entry name" value="RmlC_Cupin_sf"/>
</dbReference>
<dbReference type="Gene3D" id="2.60.120.10">
    <property type="entry name" value="Jelly Rolls"/>
    <property type="match status" value="1"/>
</dbReference>
<feature type="compositionally biased region" description="Pro residues" evidence="1">
    <location>
        <begin position="202"/>
        <end position="213"/>
    </location>
</feature>
<evidence type="ECO:0000313" key="4">
    <source>
        <dbReference type="Proteomes" id="UP000007319"/>
    </source>
</evidence>
<feature type="compositionally biased region" description="Basic and acidic residues" evidence="1">
    <location>
        <begin position="154"/>
        <end position="174"/>
    </location>
</feature>
<feature type="compositionally biased region" description="Basic residues" evidence="1">
    <location>
        <begin position="233"/>
        <end position="246"/>
    </location>
</feature>
<dbReference type="AlphaFoldDB" id="A0A9P1JVY1"/>
<protein>
    <recommendedName>
        <fullName evidence="2">Cupin type-2 domain-containing protein</fullName>
    </recommendedName>
</protein>
<reference evidence="3 4" key="1">
    <citation type="journal article" date="2011" name="PLoS Genet.">
        <title>Azospirillum genomes reveal transition of bacteria from aquatic to terrestrial environments.</title>
        <authorList>
            <person name="Wisniewski-Dye F."/>
            <person name="Borziak K."/>
            <person name="Khalsa-Moyers G."/>
            <person name="Alexandre G."/>
            <person name="Sukharnikov L.O."/>
            <person name="Wuichet K."/>
            <person name="Hurst G.B."/>
            <person name="McDonald W.H."/>
            <person name="Robertson J.S."/>
            <person name="Barbe V."/>
            <person name="Calteau A."/>
            <person name="Rouy Z."/>
            <person name="Mangenot S."/>
            <person name="Prigent-Combaret C."/>
            <person name="Normand P."/>
            <person name="Boyer M."/>
            <person name="Siguier P."/>
            <person name="Dessaux Y."/>
            <person name="Elmerich C."/>
            <person name="Condemine G."/>
            <person name="Krishnen G."/>
            <person name="Kennedy I."/>
            <person name="Paterson A.H."/>
            <person name="Gonzalez V."/>
            <person name="Mavingui P."/>
            <person name="Zhulin I.B."/>
        </authorList>
    </citation>
    <scope>NUCLEOTIDE SEQUENCE [LARGE SCALE GENOMIC DNA]</scope>
    <source>
        <strain evidence="3 4">Sp245</strain>
    </source>
</reference>
<name>A0A9P1JVY1_9PROT</name>
<dbReference type="InterPro" id="IPR014710">
    <property type="entry name" value="RmlC-like_jellyroll"/>
</dbReference>
<sequence length="272" mass="28921">MAGALMPQDVRCDGVQIGAMRKSQPGNNVMGRIAVMGRPPQVWDYWRPTGSGGGSGIVELGTVRGLDVALPVHFHREDQLTFVLAGRRRFVIAGDLREAGPGEGVHIPAGLPHRSLCGADEVVCINLYTPPGLYAAPEAIAGLARALAEDGRAGLARPDADRRGPPPPHRDRGGARIRVHGGRGVGQRRRGGPPRRDEPRGVFPPVPQAPRRPTPCLRASGAAERGAVAAPRRGAHRRGRGGHRIHRPEPSGALLPPRLRRDSGPLPGQLVH</sequence>
<dbReference type="Proteomes" id="UP000007319">
    <property type="component" value="Plasmid AZOBR_p1"/>
</dbReference>
<dbReference type="SUPFAM" id="SSF51182">
    <property type="entry name" value="RmlC-like cupins"/>
    <property type="match status" value="1"/>
</dbReference>
<dbReference type="Pfam" id="PF07883">
    <property type="entry name" value="Cupin_2"/>
    <property type="match status" value="1"/>
</dbReference>
<keyword evidence="3" id="KW-0614">Plasmid</keyword>
<feature type="compositionally biased region" description="Low complexity" evidence="1">
    <location>
        <begin position="214"/>
        <end position="232"/>
    </location>
</feature>